<keyword evidence="10" id="KW-0175">Coiled coil</keyword>
<dbReference type="Pfam" id="PF00271">
    <property type="entry name" value="Helicase_C"/>
    <property type="match status" value="1"/>
</dbReference>
<dbReference type="SMART" id="SM00847">
    <property type="entry name" value="HA2"/>
    <property type="match status" value="1"/>
</dbReference>
<dbReference type="OrthoDB" id="5600252at2759"/>
<sequence>MPSKKKASKAKANNRGFATSSIPKKKEEPDPPIPETTEPLVADDLPDRETKASESSIQQDIGNDADTEAPDHWEDKLIEKFRVINSRKIESYFSQSFSKFYGLTPEDEMDVPTVKLPTDIEHSILTKVKSMDNNDLLDMDKIVLANASETERERQISALDRLYLMLQKIGFDSEDIEIAMSTTKASKLTDLLDWLCLTLPDEKLPVGFKDKTYYEDEMSLRTEALPVTNNPSDNANDDDTVKLSSPVPPTINKLTKDDSKEPESEDNMKEWILKAAQNYEEDDEVNVNEQHAQARLELLILQKEVSECSKKRDGDKIGQLKKDIAVKKQAIQQLESDWDYDKKEAESVFVDKKHKWDEENREKFIAEKEARQKKQESNIDTTITEEQPANEDNEDGLFGLFGDQAEDDTLAGSFVSKTLNIIDVSPRSSHGHKWTGLYPKKMLDEHLRNIDSQSTQTYTVVSPATKLFHASVKIRSKKKETVFSMEANSVVSSKADAQEYVAYLSQPRIVFFQTIALYKLTELPLYRSLPSPYREIWQEWIEQDESEMREKSMELHRKRFRFIIDLIDHAEISNDKVQRPSDSLIPDSNDELFDSKVRRADIPFLATEYQRRITTSAYEKMKFSHPFVAQEKRSSLPIYSFRNEILELVKSNQIVIVSGETGCGKSTQVPQYLAEAILSSSAQNGNIVCTQPRRISAISIAQRVSQEMGDKKGAVGSKGSLVGYQIRLESKTSDSNILQFCTTGILLRRLEGDSWLQGVTHVVVDEVHERSIESDFLLIILRHLCKLRPDIKILLMSATVDAHKFSSYFGGCPVVQVPGRTFPVEVRFLEDIVEETEYFLEEDSPFAKRVKRMQKDVGSVNVSGKGGNSHKMRLQWFEEDQNDDPYNPEEYDHDGQLVDDDNIQPTYSHRTELAIRRMDENKINYELITMLLEYIVAPPLEETPSDIPTDGAILIFLPGMPEIRKLYDLLADHQQFSNTKKFILIPLHSLISTENQEKVFDLPPPGMRKIILSTNIAETGVTIEDVTVVIDTGMVKEVRLDDKKRITSLQQTFVSKANAKQRRGRAGRVQSGICFHLFTKERFETKMADHQSPEIVRLPLEELCLRIKACGLGDIHDFLSQALDAPGSKAIDNAIYSLQEVQALSEDGRQNLTPLGRHLSNLPVDVHIGKMLLYGAMFQCLDPILTIAAAMSFKSPFVRPFGKEDEADKAREGFKKDDSDLATIYNAYVAWRGRFSGKILPGGYRAAKEYCRLHYLSFQNLEMIEDMKKQFLGLLVSIGFVQMDQQELASDINTYRLKRSERFCQVPAKYNTHGDTIAVVNAAIAAALYPKFAFNAKHTKKLVYGVKNDVVHVHPSSILFRSSNRIQSNFVMFNTITHSDRTYLWDVAALDDVAVLLFGGSMEILHEQKRVLLNQWIKLKCHAKTAVIFKFLRHHLNALLKAKIHQPQLDLDDLNPGIMELTIQMLQMPR</sequence>
<feature type="region of interest" description="Disordered" evidence="12">
    <location>
        <begin position="1"/>
        <end position="70"/>
    </location>
</feature>
<dbReference type="GO" id="GO:0016787">
    <property type="term" value="F:hydrolase activity"/>
    <property type="evidence" value="ECO:0007669"/>
    <property type="project" value="UniProtKB-KW"/>
</dbReference>
<feature type="region of interest" description="Disordered" evidence="12">
    <location>
        <begin position="224"/>
        <end position="266"/>
    </location>
</feature>
<dbReference type="GO" id="GO:0003724">
    <property type="term" value="F:RNA helicase activity"/>
    <property type="evidence" value="ECO:0007669"/>
    <property type="project" value="UniProtKB-EC"/>
</dbReference>
<evidence type="ECO:0000256" key="9">
    <source>
        <dbReference type="ARBA" id="ARBA00022917"/>
    </source>
</evidence>
<keyword evidence="3" id="KW-0963">Cytoplasm</keyword>
<feature type="domain" description="Helicase C-terminal" evidence="14">
    <location>
        <begin position="939"/>
        <end position="1111"/>
    </location>
</feature>
<name>A0A8H7PR18_9FUNG</name>
<keyword evidence="8" id="KW-0067">ATP-binding</keyword>
<dbReference type="CDD" id="cd18791">
    <property type="entry name" value="SF2_C_RHA"/>
    <property type="match status" value="1"/>
</dbReference>
<feature type="non-terminal residue" evidence="15">
    <location>
        <position position="1"/>
    </location>
</feature>
<dbReference type="Pfam" id="PF21010">
    <property type="entry name" value="HA2_C"/>
    <property type="match status" value="1"/>
</dbReference>
<dbReference type="InterPro" id="IPR027417">
    <property type="entry name" value="P-loop_NTPase"/>
</dbReference>
<evidence type="ECO:0000256" key="10">
    <source>
        <dbReference type="ARBA" id="ARBA00023054"/>
    </source>
</evidence>
<evidence type="ECO:0000256" key="5">
    <source>
        <dbReference type="ARBA" id="ARBA00022741"/>
    </source>
</evidence>
<dbReference type="Proteomes" id="UP000612746">
    <property type="component" value="Unassembled WGS sequence"/>
</dbReference>
<evidence type="ECO:0000256" key="3">
    <source>
        <dbReference type="ARBA" id="ARBA00022490"/>
    </source>
</evidence>
<dbReference type="FunFam" id="3.40.50.300:FF:000325">
    <property type="entry name" value="ATP-dependent RNA helicase DHX29"/>
    <property type="match status" value="1"/>
</dbReference>
<evidence type="ECO:0000256" key="7">
    <source>
        <dbReference type="ARBA" id="ARBA00022806"/>
    </source>
</evidence>
<keyword evidence="5" id="KW-0547">Nucleotide-binding</keyword>
<proteinExistence type="inferred from homology"/>
<dbReference type="InterPro" id="IPR007502">
    <property type="entry name" value="Helicase-assoc_dom"/>
</dbReference>
<comment type="catalytic activity">
    <reaction evidence="11">
        <text>ATP + H2O = ADP + phosphate + H(+)</text>
        <dbReference type="Rhea" id="RHEA:13065"/>
        <dbReference type="ChEBI" id="CHEBI:15377"/>
        <dbReference type="ChEBI" id="CHEBI:15378"/>
        <dbReference type="ChEBI" id="CHEBI:30616"/>
        <dbReference type="ChEBI" id="CHEBI:43474"/>
        <dbReference type="ChEBI" id="CHEBI:456216"/>
        <dbReference type="EC" id="3.6.4.13"/>
    </reaction>
</comment>
<feature type="compositionally biased region" description="Polar residues" evidence="12">
    <location>
        <begin position="378"/>
        <end position="387"/>
    </location>
</feature>
<keyword evidence="4" id="KW-0396">Initiation factor</keyword>
<protein>
    <recommendedName>
        <fullName evidence="2">RNA helicase</fullName>
        <ecNumber evidence="2">3.6.4.13</ecNumber>
    </recommendedName>
</protein>
<comment type="caution">
    <text evidence="15">The sequence shown here is derived from an EMBL/GenBank/DDBJ whole genome shotgun (WGS) entry which is preliminary data.</text>
</comment>
<dbReference type="FunFam" id="3.40.50.300:FF:000500">
    <property type="entry name" value="ATP-dependent RNA helicase DHX29"/>
    <property type="match status" value="1"/>
</dbReference>
<evidence type="ECO:0000256" key="6">
    <source>
        <dbReference type="ARBA" id="ARBA00022801"/>
    </source>
</evidence>
<gene>
    <name evidence="15" type="ORF">INT44_008205</name>
</gene>
<evidence type="ECO:0000259" key="13">
    <source>
        <dbReference type="PROSITE" id="PS51192"/>
    </source>
</evidence>
<dbReference type="Pfam" id="PF26026">
    <property type="entry name" value="RNA_hel_CTD"/>
    <property type="match status" value="1"/>
</dbReference>
<dbReference type="Gene3D" id="3.40.50.300">
    <property type="entry name" value="P-loop containing nucleotide triphosphate hydrolases"/>
    <property type="match status" value="2"/>
</dbReference>
<dbReference type="Pfam" id="PF00270">
    <property type="entry name" value="DEAD"/>
    <property type="match status" value="1"/>
</dbReference>
<dbReference type="PROSITE" id="PS51192">
    <property type="entry name" value="HELICASE_ATP_BIND_1"/>
    <property type="match status" value="1"/>
</dbReference>
<dbReference type="InterPro" id="IPR011709">
    <property type="entry name" value="DEAD-box_helicase_OB_fold"/>
</dbReference>
<comment type="similarity">
    <text evidence="1">Belongs to the DEAD box helicase family. DEAH subfamily.</text>
</comment>
<dbReference type="GO" id="GO:0005524">
    <property type="term" value="F:ATP binding"/>
    <property type="evidence" value="ECO:0007669"/>
    <property type="project" value="UniProtKB-KW"/>
</dbReference>
<evidence type="ECO:0000313" key="16">
    <source>
        <dbReference type="Proteomes" id="UP000612746"/>
    </source>
</evidence>
<dbReference type="InterPro" id="IPR059023">
    <property type="entry name" value="RNA_hel_CTD"/>
</dbReference>
<organism evidence="15 16">
    <name type="scientific">Umbelopsis vinacea</name>
    <dbReference type="NCBI Taxonomy" id="44442"/>
    <lineage>
        <taxon>Eukaryota</taxon>
        <taxon>Fungi</taxon>
        <taxon>Fungi incertae sedis</taxon>
        <taxon>Mucoromycota</taxon>
        <taxon>Mucoromycotina</taxon>
        <taxon>Umbelopsidomycetes</taxon>
        <taxon>Umbelopsidales</taxon>
        <taxon>Umbelopsidaceae</taxon>
        <taxon>Umbelopsis</taxon>
    </lineage>
</organism>
<evidence type="ECO:0000256" key="11">
    <source>
        <dbReference type="ARBA" id="ARBA00047984"/>
    </source>
</evidence>
<feature type="region of interest" description="Disordered" evidence="12">
    <location>
        <begin position="369"/>
        <end position="396"/>
    </location>
</feature>
<dbReference type="SMART" id="SM00490">
    <property type="entry name" value="HELICc"/>
    <property type="match status" value="1"/>
</dbReference>
<evidence type="ECO:0000256" key="1">
    <source>
        <dbReference type="ARBA" id="ARBA00008792"/>
    </source>
</evidence>
<dbReference type="CDD" id="cd17917">
    <property type="entry name" value="DEXHc_RHA-like"/>
    <property type="match status" value="1"/>
</dbReference>
<keyword evidence="16" id="KW-1185">Reference proteome</keyword>
<accession>A0A8H7PR18</accession>
<dbReference type="PANTHER" id="PTHR18934:SF145">
    <property type="entry name" value="ATP-DEPENDENT RNA HELICASE DHX57-RELATED"/>
    <property type="match status" value="1"/>
</dbReference>
<evidence type="ECO:0000256" key="4">
    <source>
        <dbReference type="ARBA" id="ARBA00022540"/>
    </source>
</evidence>
<dbReference type="Pfam" id="PF24899">
    <property type="entry name" value="UBA_DHX29"/>
    <property type="match status" value="1"/>
</dbReference>
<evidence type="ECO:0000259" key="14">
    <source>
        <dbReference type="PROSITE" id="PS51194"/>
    </source>
</evidence>
<dbReference type="PANTHER" id="PTHR18934">
    <property type="entry name" value="ATP-DEPENDENT RNA HELICASE"/>
    <property type="match status" value="1"/>
</dbReference>
<dbReference type="Gene3D" id="1.20.120.1080">
    <property type="match status" value="1"/>
</dbReference>
<dbReference type="SUPFAM" id="SSF52540">
    <property type="entry name" value="P-loop containing nucleoside triphosphate hydrolases"/>
    <property type="match status" value="1"/>
</dbReference>
<keyword evidence="7" id="KW-0347">Helicase</keyword>
<evidence type="ECO:0000256" key="8">
    <source>
        <dbReference type="ARBA" id="ARBA00022840"/>
    </source>
</evidence>
<reference evidence="15" key="1">
    <citation type="submission" date="2020-12" db="EMBL/GenBank/DDBJ databases">
        <title>Metabolic potential, ecology and presence of endohyphal bacteria is reflected in genomic diversity of Mucoromycotina.</title>
        <authorList>
            <person name="Muszewska A."/>
            <person name="Okrasinska A."/>
            <person name="Steczkiewicz K."/>
            <person name="Drgas O."/>
            <person name="Orlowska M."/>
            <person name="Perlinska-Lenart U."/>
            <person name="Aleksandrzak-Piekarczyk T."/>
            <person name="Szatraj K."/>
            <person name="Zielenkiewicz U."/>
            <person name="Pilsyk S."/>
            <person name="Malc E."/>
            <person name="Mieczkowski P."/>
            <person name="Kruszewska J.S."/>
            <person name="Biernat P."/>
            <person name="Pawlowska J."/>
        </authorList>
    </citation>
    <scope>NUCLEOTIDE SEQUENCE</scope>
    <source>
        <strain evidence="15">WA0000051536</strain>
    </source>
</reference>
<feature type="compositionally biased region" description="Basic and acidic residues" evidence="12">
    <location>
        <begin position="254"/>
        <end position="266"/>
    </location>
</feature>
<dbReference type="PROSITE" id="PS51194">
    <property type="entry name" value="HELICASE_CTER"/>
    <property type="match status" value="1"/>
</dbReference>
<dbReference type="InterPro" id="IPR014001">
    <property type="entry name" value="Helicase_ATP-bd"/>
</dbReference>
<dbReference type="Pfam" id="PF07717">
    <property type="entry name" value="OB_NTP_bind"/>
    <property type="match status" value="1"/>
</dbReference>
<evidence type="ECO:0000313" key="15">
    <source>
        <dbReference type="EMBL" id="KAG2177691.1"/>
    </source>
</evidence>
<dbReference type="GO" id="GO:0003723">
    <property type="term" value="F:RNA binding"/>
    <property type="evidence" value="ECO:0007669"/>
    <property type="project" value="TreeGrafter"/>
</dbReference>
<dbReference type="GO" id="GO:0003743">
    <property type="term" value="F:translation initiation factor activity"/>
    <property type="evidence" value="ECO:0007669"/>
    <property type="project" value="UniProtKB-KW"/>
</dbReference>
<dbReference type="EMBL" id="JAEPRA010000012">
    <property type="protein sequence ID" value="KAG2177691.1"/>
    <property type="molecule type" value="Genomic_DNA"/>
</dbReference>
<evidence type="ECO:0000256" key="2">
    <source>
        <dbReference type="ARBA" id="ARBA00012552"/>
    </source>
</evidence>
<dbReference type="InterPro" id="IPR001650">
    <property type="entry name" value="Helicase_C-like"/>
</dbReference>
<evidence type="ECO:0000256" key="12">
    <source>
        <dbReference type="SAM" id="MobiDB-lite"/>
    </source>
</evidence>
<dbReference type="EC" id="3.6.4.13" evidence="2"/>
<dbReference type="InterPro" id="IPR011545">
    <property type="entry name" value="DEAD/DEAH_box_helicase_dom"/>
</dbReference>
<feature type="domain" description="Helicase ATP-binding" evidence="13">
    <location>
        <begin position="646"/>
        <end position="818"/>
    </location>
</feature>
<dbReference type="SMART" id="SM00487">
    <property type="entry name" value="DEXDc"/>
    <property type="match status" value="1"/>
</dbReference>
<keyword evidence="6" id="KW-0378">Hydrolase</keyword>
<keyword evidence="9" id="KW-0648">Protein biosynthesis</keyword>
<dbReference type="InterPro" id="IPR056890">
    <property type="entry name" value="UBA_DHX29-like"/>
</dbReference>
<dbReference type="FunFam" id="1.20.120.1080:FF:000002">
    <property type="entry name" value="Putative ATP-dependent RNA helicase DHX36"/>
    <property type="match status" value="1"/>
</dbReference>